<evidence type="ECO:0000313" key="1">
    <source>
        <dbReference type="EMBL" id="MCJ0763225.1"/>
    </source>
</evidence>
<sequence length="114" mass="12679">MRWIKPSLRHSVYSLLGGTPPPVSESTLESRTEDIREQMLDSLGQDGARQFTQITRRVRYAGDVQALWYLRGELMAALAAMHGEALARDTMGTLTAMFQGLVPEAQGTRRRSTG</sequence>
<name>A0A9X1VTZ1_9BURK</name>
<keyword evidence="2" id="KW-1185">Reference proteome</keyword>
<dbReference type="Proteomes" id="UP001139447">
    <property type="component" value="Unassembled WGS sequence"/>
</dbReference>
<dbReference type="RefSeq" id="WP_243305823.1">
    <property type="nucleotide sequence ID" value="NZ_JALGBI010000001.1"/>
</dbReference>
<comment type="caution">
    <text evidence="1">The sequence shown here is derived from an EMBL/GenBank/DDBJ whole genome shotgun (WGS) entry which is preliminary data.</text>
</comment>
<dbReference type="EMBL" id="JALGBI010000001">
    <property type="protein sequence ID" value="MCJ0763225.1"/>
    <property type="molecule type" value="Genomic_DNA"/>
</dbReference>
<evidence type="ECO:0000313" key="2">
    <source>
        <dbReference type="Proteomes" id="UP001139447"/>
    </source>
</evidence>
<accession>A0A9X1VTZ1</accession>
<proteinExistence type="predicted"/>
<gene>
    <name evidence="1" type="ORF">MMF98_08390</name>
</gene>
<protein>
    <submittedName>
        <fullName evidence="1">Uncharacterized protein</fullName>
    </submittedName>
</protein>
<reference evidence="1" key="1">
    <citation type="submission" date="2022-03" db="EMBL/GenBank/DDBJ databases">
        <authorList>
            <person name="Woo C.Y."/>
        </authorList>
    </citation>
    <scope>NUCLEOTIDE SEQUENCE</scope>
    <source>
        <strain evidence="1">CYS-02</strain>
    </source>
</reference>
<organism evidence="1 2">
    <name type="scientific">Variovorax terrae</name>
    <dbReference type="NCBI Taxonomy" id="2923278"/>
    <lineage>
        <taxon>Bacteria</taxon>
        <taxon>Pseudomonadati</taxon>
        <taxon>Pseudomonadota</taxon>
        <taxon>Betaproteobacteria</taxon>
        <taxon>Burkholderiales</taxon>
        <taxon>Comamonadaceae</taxon>
        <taxon>Variovorax</taxon>
    </lineage>
</organism>
<dbReference type="AlphaFoldDB" id="A0A9X1VTZ1"/>